<organism evidence="2">
    <name type="scientific">bioreactor metagenome</name>
    <dbReference type="NCBI Taxonomy" id="1076179"/>
    <lineage>
        <taxon>unclassified sequences</taxon>
        <taxon>metagenomes</taxon>
        <taxon>ecological metagenomes</taxon>
    </lineage>
</organism>
<name>A0A645BXU6_9ZZZZ</name>
<gene>
    <name evidence="2" type="ORF">SDC9_116426</name>
</gene>
<keyword evidence="1" id="KW-0472">Membrane</keyword>
<protein>
    <submittedName>
        <fullName evidence="2">Uncharacterized protein</fullName>
    </submittedName>
</protein>
<evidence type="ECO:0000256" key="1">
    <source>
        <dbReference type="SAM" id="Phobius"/>
    </source>
</evidence>
<comment type="caution">
    <text evidence="2">The sequence shown here is derived from an EMBL/GenBank/DDBJ whole genome shotgun (WGS) entry which is preliminary data.</text>
</comment>
<keyword evidence="1" id="KW-0812">Transmembrane</keyword>
<dbReference type="AlphaFoldDB" id="A0A645BXU6"/>
<sequence length="49" mass="5308">MKNIEKIWGIAVSAFGLGILIAFFLPQCVLVVLEAIVIVTAGILFLRCC</sequence>
<dbReference type="EMBL" id="VSSQ01022902">
    <property type="protein sequence ID" value="MPM69481.1"/>
    <property type="molecule type" value="Genomic_DNA"/>
</dbReference>
<accession>A0A645BXU6</accession>
<keyword evidence="1" id="KW-1133">Transmembrane helix</keyword>
<proteinExistence type="predicted"/>
<feature type="transmembrane region" description="Helical" evidence="1">
    <location>
        <begin position="31"/>
        <end position="48"/>
    </location>
</feature>
<reference evidence="2" key="1">
    <citation type="submission" date="2019-08" db="EMBL/GenBank/DDBJ databases">
        <authorList>
            <person name="Kucharzyk K."/>
            <person name="Murdoch R.W."/>
            <person name="Higgins S."/>
            <person name="Loffler F."/>
        </authorList>
    </citation>
    <scope>NUCLEOTIDE SEQUENCE</scope>
</reference>
<evidence type="ECO:0000313" key="2">
    <source>
        <dbReference type="EMBL" id="MPM69481.1"/>
    </source>
</evidence>
<feature type="transmembrane region" description="Helical" evidence="1">
    <location>
        <begin position="7"/>
        <end position="25"/>
    </location>
</feature>